<evidence type="ECO:0000256" key="1">
    <source>
        <dbReference type="SAM" id="Phobius"/>
    </source>
</evidence>
<feature type="transmembrane region" description="Helical" evidence="1">
    <location>
        <begin position="20"/>
        <end position="40"/>
    </location>
</feature>
<dbReference type="EMBL" id="JXKD01000009">
    <property type="protein sequence ID" value="OJG10261.1"/>
    <property type="molecule type" value="Genomic_DNA"/>
</dbReference>
<organism evidence="2 3">
    <name type="scientific">Enterococcus aquimarinus</name>
    <dbReference type="NCBI Taxonomy" id="328396"/>
    <lineage>
        <taxon>Bacteria</taxon>
        <taxon>Bacillati</taxon>
        <taxon>Bacillota</taxon>
        <taxon>Bacilli</taxon>
        <taxon>Lactobacillales</taxon>
        <taxon>Enterococcaceae</taxon>
        <taxon>Enterococcus</taxon>
    </lineage>
</organism>
<sequence>MNVMKENKKTSTFSKVTKIVVWIMLIVMLGTTVLTALSALQ</sequence>
<protein>
    <recommendedName>
        <fullName evidence="4">DUF4044 domain-containing protein</fullName>
    </recommendedName>
</protein>
<proteinExistence type="predicted"/>
<keyword evidence="1" id="KW-0472">Membrane</keyword>
<dbReference type="Pfam" id="PF13253">
    <property type="entry name" value="DUF4044"/>
    <property type="match status" value="1"/>
</dbReference>
<dbReference type="NCBIfam" id="NF033880">
    <property type="entry name" value="Prli42"/>
    <property type="match status" value="1"/>
</dbReference>
<keyword evidence="1" id="KW-1133">Transmembrane helix</keyword>
<dbReference type="Proteomes" id="UP000182149">
    <property type="component" value="Unassembled WGS sequence"/>
</dbReference>
<evidence type="ECO:0000313" key="3">
    <source>
        <dbReference type="Proteomes" id="UP000182149"/>
    </source>
</evidence>
<evidence type="ECO:0000313" key="2">
    <source>
        <dbReference type="EMBL" id="OJG10261.1"/>
    </source>
</evidence>
<dbReference type="InterPro" id="IPR025270">
    <property type="entry name" value="DUF4044"/>
</dbReference>
<keyword evidence="1" id="KW-0812">Transmembrane</keyword>
<comment type="caution">
    <text evidence="2">The sequence shown here is derived from an EMBL/GenBank/DDBJ whole genome shotgun (WGS) entry which is preliminary data.</text>
</comment>
<keyword evidence="3" id="KW-1185">Reference proteome</keyword>
<name>A0A1L8QRX4_9ENTE</name>
<gene>
    <name evidence="2" type="ORF">RU93_GL002286</name>
</gene>
<dbReference type="STRING" id="328396.RU93_GL002286"/>
<dbReference type="InterPro" id="IPR049722">
    <property type="entry name" value="Prli42-like"/>
</dbReference>
<dbReference type="AlphaFoldDB" id="A0A1L8QRX4"/>
<evidence type="ECO:0008006" key="4">
    <source>
        <dbReference type="Google" id="ProtNLM"/>
    </source>
</evidence>
<reference evidence="2 3" key="1">
    <citation type="submission" date="2014-12" db="EMBL/GenBank/DDBJ databases">
        <title>Draft genome sequences of 29 type strains of Enterococci.</title>
        <authorList>
            <person name="Zhong Z."/>
            <person name="Sun Z."/>
            <person name="Liu W."/>
            <person name="Zhang W."/>
            <person name="Zhang H."/>
        </authorList>
    </citation>
    <scope>NUCLEOTIDE SEQUENCE [LARGE SCALE GENOMIC DNA]</scope>
    <source>
        <strain evidence="2 3">DSM 17690</strain>
    </source>
</reference>
<accession>A0A1L8QRX4</accession>